<dbReference type="PANTHER" id="PTHR31350">
    <property type="entry name" value="SI:DKEY-261L7.2"/>
    <property type="match status" value="1"/>
</dbReference>
<dbReference type="Gene3D" id="1.25.40.10">
    <property type="entry name" value="Tetratricopeptide repeat domain"/>
    <property type="match status" value="1"/>
</dbReference>
<evidence type="ECO:0000313" key="3">
    <source>
        <dbReference type="EMBL" id="MFC4352369.1"/>
    </source>
</evidence>
<comment type="similarity">
    <text evidence="1">Belongs to the UPF0162 family.</text>
</comment>
<dbReference type="InterPro" id="IPR032698">
    <property type="entry name" value="SirB1_N"/>
</dbReference>
<keyword evidence="4" id="KW-1185">Reference proteome</keyword>
<evidence type="ECO:0000313" key="4">
    <source>
        <dbReference type="Proteomes" id="UP001595799"/>
    </source>
</evidence>
<name>A0ABV8UP88_9PROT</name>
<dbReference type="InterPro" id="IPR011990">
    <property type="entry name" value="TPR-like_helical_dom_sf"/>
</dbReference>
<feature type="domain" description="Protein SirB1 N-terminal" evidence="2">
    <location>
        <begin position="48"/>
        <end position="202"/>
    </location>
</feature>
<dbReference type="RefSeq" id="WP_382422719.1">
    <property type="nucleotide sequence ID" value="NZ_JBHSCW010000007.1"/>
</dbReference>
<accession>A0ABV8UP88</accession>
<dbReference type="PANTHER" id="PTHR31350:SF21">
    <property type="entry name" value="F-BOX ONLY PROTEIN 21"/>
    <property type="match status" value="1"/>
</dbReference>
<dbReference type="SUPFAM" id="SSF48452">
    <property type="entry name" value="TPR-like"/>
    <property type="match status" value="1"/>
</dbReference>
<comment type="caution">
    <text evidence="3">The sequence shown here is derived from an EMBL/GenBank/DDBJ whole genome shotgun (WGS) entry which is preliminary data.</text>
</comment>
<evidence type="ECO:0000259" key="2">
    <source>
        <dbReference type="Pfam" id="PF13369"/>
    </source>
</evidence>
<proteinExistence type="inferred from homology"/>
<dbReference type="Proteomes" id="UP001595799">
    <property type="component" value="Unassembled WGS sequence"/>
</dbReference>
<dbReference type="Pfam" id="PF13369">
    <property type="entry name" value="Transglut_core2"/>
    <property type="match status" value="1"/>
</dbReference>
<reference evidence="4" key="1">
    <citation type="journal article" date="2019" name="Int. J. Syst. Evol. Microbiol.">
        <title>The Global Catalogue of Microorganisms (GCM) 10K type strain sequencing project: providing services to taxonomists for standard genome sequencing and annotation.</title>
        <authorList>
            <consortium name="The Broad Institute Genomics Platform"/>
            <consortium name="The Broad Institute Genome Sequencing Center for Infectious Disease"/>
            <person name="Wu L."/>
            <person name="Ma J."/>
        </authorList>
    </citation>
    <scope>NUCLEOTIDE SEQUENCE [LARGE SCALE GENOMIC DNA]</scope>
    <source>
        <strain evidence="4">CECT 8472</strain>
    </source>
</reference>
<organism evidence="3 4">
    <name type="scientific">Fodinicurvata halophila</name>
    <dbReference type="NCBI Taxonomy" id="1419723"/>
    <lineage>
        <taxon>Bacteria</taxon>
        <taxon>Pseudomonadati</taxon>
        <taxon>Pseudomonadota</taxon>
        <taxon>Alphaproteobacteria</taxon>
        <taxon>Rhodospirillales</taxon>
        <taxon>Rhodovibrionaceae</taxon>
        <taxon>Fodinicurvata</taxon>
    </lineage>
</organism>
<dbReference type="EMBL" id="JBHSCW010000007">
    <property type="protein sequence ID" value="MFC4352369.1"/>
    <property type="molecule type" value="Genomic_DNA"/>
</dbReference>
<evidence type="ECO:0000256" key="1">
    <source>
        <dbReference type="ARBA" id="ARBA00007100"/>
    </source>
</evidence>
<gene>
    <name evidence="3" type="ORF">ACFOW6_12540</name>
</gene>
<sequence length="284" mass="31761">MNSIPATTRKDIEDELRRVGSLPNGEINLARTALLLAARERPAVDLSAYENHLSEMTREAGARLVAENSGESLEGIITAINSVLYEQYGYRGDDENYDDLSNADLFSVIDRRRGLPVALGILYLHIARRLYCEADGLSFPGHFLIRVGYGGERRVLDPFNEGRSCTPADMRQLLKALAGIDAELTREHYAASSDLQILLRLQNNLKLCLLRAQKADEALPVVESMLLLAPETPDLWREAGLIHNHLGQLREGIHALEQYLNLAGPDEHRQETAQLLEEMRGRLN</sequence>
<dbReference type="Pfam" id="PF13371">
    <property type="entry name" value="TPR_9"/>
    <property type="match status" value="1"/>
</dbReference>
<protein>
    <submittedName>
        <fullName evidence="3">SirB1 family protein</fullName>
    </submittedName>
</protein>